<keyword evidence="4 10" id="KW-1003">Cell membrane</keyword>
<dbReference type="PROSITE" id="PS52015">
    <property type="entry name" value="TONB_CTD"/>
    <property type="match status" value="1"/>
</dbReference>
<keyword evidence="9 10" id="KW-0472">Membrane</keyword>
<dbReference type="GO" id="GO:0005886">
    <property type="term" value="C:plasma membrane"/>
    <property type="evidence" value="ECO:0007669"/>
    <property type="project" value="UniProtKB-SubCell"/>
</dbReference>
<dbReference type="PANTHER" id="PTHR33446">
    <property type="entry name" value="PROTEIN TONB-RELATED"/>
    <property type="match status" value="1"/>
</dbReference>
<dbReference type="GO" id="GO:0055085">
    <property type="term" value="P:transmembrane transport"/>
    <property type="evidence" value="ECO:0007669"/>
    <property type="project" value="InterPro"/>
</dbReference>
<evidence type="ECO:0000256" key="6">
    <source>
        <dbReference type="ARBA" id="ARBA00022692"/>
    </source>
</evidence>
<comment type="caution">
    <text evidence="12">The sequence shown here is derived from an EMBL/GenBank/DDBJ whole genome shotgun (WGS) entry which is preliminary data.</text>
</comment>
<organism evidence="12 13">
    <name type="scientific">Bowmanella pacifica</name>
    <dbReference type="NCBI Taxonomy" id="502051"/>
    <lineage>
        <taxon>Bacteria</taxon>
        <taxon>Pseudomonadati</taxon>
        <taxon>Pseudomonadota</taxon>
        <taxon>Gammaproteobacteria</taxon>
        <taxon>Alteromonadales</taxon>
        <taxon>Alteromonadaceae</taxon>
        <taxon>Bowmanella</taxon>
    </lineage>
</organism>
<comment type="subcellular location">
    <subcellularLocation>
        <location evidence="1 10">Cell inner membrane</location>
        <topology evidence="1 10">Single-pass membrane protein</topology>
        <orientation evidence="1 10">Periplasmic side</orientation>
    </subcellularLocation>
</comment>
<evidence type="ECO:0000256" key="8">
    <source>
        <dbReference type="ARBA" id="ARBA00022989"/>
    </source>
</evidence>
<keyword evidence="13" id="KW-1185">Reference proteome</keyword>
<dbReference type="Pfam" id="PF03544">
    <property type="entry name" value="TonB_C"/>
    <property type="match status" value="1"/>
</dbReference>
<accession>A0A918DHH3</accession>
<dbReference type="RefSeq" id="WP_188690428.1">
    <property type="nucleotide sequence ID" value="NZ_BMLS01000001.1"/>
</dbReference>
<evidence type="ECO:0000256" key="1">
    <source>
        <dbReference type="ARBA" id="ARBA00004383"/>
    </source>
</evidence>
<feature type="domain" description="TonB C-terminal" evidence="11">
    <location>
        <begin position="119"/>
        <end position="211"/>
    </location>
</feature>
<evidence type="ECO:0000256" key="7">
    <source>
        <dbReference type="ARBA" id="ARBA00022927"/>
    </source>
</evidence>
<comment type="similarity">
    <text evidence="2 10">Belongs to the TonB family.</text>
</comment>
<protein>
    <recommendedName>
        <fullName evidence="10">Protein TonB</fullName>
    </recommendedName>
</protein>
<reference evidence="12" key="1">
    <citation type="journal article" date="2014" name="Int. J. Syst. Evol. Microbiol.">
        <title>Complete genome sequence of Corynebacterium casei LMG S-19264T (=DSM 44701T), isolated from a smear-ripened cheese.</title>
        <authorList>
            <consortium name="US DOE Joint Genome Institute (JGI-PGF)"/>
            <person name="Walter F."/>
            <person name="Albersmeier A."/>
            <person name="Kalinowski J."/>
            <person name="Ruckert C."/>
        </authorList>
    </citation>
    <scope>NUCLEOTIDE SEQUENCE</scope>
    <source>
        <strain evidence="12">CGMCC 1.7086</strain>
    </source>
</reference>
<keyword evidence="3 10" id="KW-0813">Transport</keyword>
<dbReference type="InterPro" id="IPR003538">
    <property type="entry name" value="TonB"/>
</dbReference>
<evidence type="ECO:0000256" key="10">
    <source>
        <dbReference type="RuleBase" id="RU362123"/>
    </source>
</evidence>
<gene>
    <name evidence="12" type="primary">tonB2</name>
    <name evidence="12" type="ORF">GCM10010982_07380</name>
</gene>
<reference evidence="12" key="2">
    <citation type="submission" date="2020-09" db="EMBL/GenBank/DDBJ databases">
        <authorList>
            <person name="Sun Q."/>
            <person name="Zhou Y."/>
        </authorList>
    </citation>
    <scope>NUCLEOTIDE SEQUENCE</scope>
    <source>
        <strain evidence="12">CGMCC 1.7086</strain>
    </source>
</reference>
<dbReference type="GO" id="GO:0015031">
    <property type="term" value="P:protein transport"/>
    <property type="evidence" value="ECO:0007669"/>
    <property type="project" value="UniProtKB-UniRule"/>
</dbReference>
<feature type="transmembrane region" description="Helical" evidence="10">
    <location>
        <begin position="13"/>
        <end position="34"/>
    </location>
</feature>
<keyword evidence="8 10" id="KW-1133">Transmembrane helix</keyword>
<proteinExistence type="inferred from homology"/>
<dbReference type="InterPro" id="IPR051045">
    <property type="entry name" value="TonB-dependent_transducer"/>
</dbReference>
<comment type="function">
    <text evidence="10">Interacts with outer membrane receptor proteins that carry out high-affinity binding and energy dependent uptake into the periplasmic space of specific substrates. It could act to transduce energy from the cytoplasmic membrane to specific energy-requiring processes in the outer membrane, resulting in the release into the periplasm of ligands bound by these outer membrane proteins.</text>
</comment>
<dbReference type="GO" id="GO:0030288">
    <property type="term" value="C:outer membrane-bounded periplasmic space"/>
    <property type="evidence" value="ECO:0007669"/>
    <property type="project" value="InterPro"/>
</dbReference>
<dbReference type="PRINTS" id="PR01374">
    <property type="entry name" value="TONBPROTEIN"/>
</dbReference>
<keyword evidence="6 10" id="KW-0812">Transmembrane</keyword>
<dbReference type="AlphaFoldDB" id="A0A918DHH3"/>
<dbReference type="InterPro" id="IPR037682">
    <property type="entry name" value="TonB_C"/>
</dbReference>
<dbReference type="Gene3D" id="3.30.1150.10">
    <property type="match status" value="1"/>
</dbReference>
<dbReference type="NCBIfam" id="TIGR01352">
    <property type="entry name" value="tonB_Cterm"/>
    <property type="match status" value="1"/>
</dbReference>
<evidence type="ECO:0000313" key="13">
    <source>
        <dbReference type="Proteomes" id="UP000606935"/>
    </source>
</evidence>
<keyword evidence="5 10" id="KW-0997">Cell inner membrane</keyword>
<evidence type="ECO:0000256" key="4">
    <source>
        <dbReference type="ARBA" id="ARBA00022475"/>
    </source>
</evidence>
<dbReference type="FunFam" id="3.30.1150.10:FF:000006">
    <property type="entry name" value="Protein TonB"/>
    <property type="match status" value="1"/>
</dbReference>
<keyword evidence="7 10" id="KW-0653">Protein transport</keyword>
<dbReference type="EMBL" id="BMLS01000001">
    <property type="protein sequence ID" value="GGO65478.1"/>
    <property type="molecule type" value="Genomic_DNA"/>
</dbReference>
<sequence>MQSHVVFIHPLQVALRALSVTLLASVITLALFVVMDLLTRVEHQDVTEASPGVLIDAIFEPEPQITQEKKPLPPPPEHKAMPKLTTLAPMNDDTQLGIGDFVPDVNLGSELGEIPIFNASEGQATPMVRFDPNYPMDALRDGIEGWVKLAFDIDPSGKVENVRVLESSPARIFDREARRALLRWKYKPQIQNGQAMTQPNQVVLLSFNLNQ</sequence>
<evidence type="ECO:0000313" key="12">
    <source>
        <dbReference type="EMBL" id="GGO65478.1"/>
    </source>
</evidence>
<evidence type="ECO:0000256" key="5">
    <source>
        <dbReference type="ARBA" id="ARBA00022519"/>
    </source>
</evidence>
<keyword evidence="10" id="KW-0735">Signal-anchor</keyword>
<dbReference type="PANTHER" id="PTHR33446:SF14">
    <property type="entry name" value="PROTEIN TONB"/>
    <property type="match status" value="1"/>
</dbReference>
<dbReference type="Proteomes" id="UP000606935">
    <property type="component" value="Unassembled WGS sequence"/>
</dbReference>
<evidence type="ECO:0000256" key="9">
    <source>
        <dbReference type="ARBA" id="ARBA00023136"/>
    </source>
</evidence>
<evidence type="ECO:0000259" key="11">
    <source>
        <dbReference type="PROSITE" id="PS52015"/>
    </source>
</evidence>
<dbReference type="GO" id="GO:0031992">
    <property type="term" value="F:energy transducer activity"/>
    <property type="evidence" value="ECO:0007669"/>
    <property type="project" value="InterPro"/>
</dbReference>
<dbReference type="InterPro" id="IPR006260">
    <property type="entry name" value="TonB/TolA_C"/>
</dbReference>
<name>A0A918DHH3_9ALTE</name>
<dbReference type="SUPFAM" id="SSF74653">
    <property type="entry name" value="TolA/TonB C-terminal domain"/>
    <property type="match status" value="1"/>
</dbReference>
<evidence type="ECO:0000256" key="3">
    <source>
        <dbReference type="ARBA" id="ARBA00022448"/>
    </source>
</evidence>
<dbReference type="GO" id="GO:0015891">
    <property type="term" value="P:siderophore transport"/>
    <property type="evidence" value="ECO:0007669"/>
    <property type="project" value="InterPro"/>
</dbReference>
<evidence type="ECO:0000256" key="2">
    <source>
        <dbReference type="ARBA" id="ARBA00006555"/>
    </source>
</evidence>